<dbReference type="EMBL" id="JACAQA010000003">
    <property type="protein sequence ID" value="NWB84143.1"/>
    <property type="molecule type" value="Genomic_DNA"/>
</dbReference>
<protein>
    <submittedName>
        <fullName evidence="1">Uncharacterized protein</fullName>
    </submittedName>
</protein>
<evidence type="ECO:0000313" key="1">
    <source>
        <dbReference type="EMBL" id="NWB84143.1"/>
    </source>
</evidence>
<dbReference type="AlphaFoldDB" id="A0A7Y7WMP2"/>
<gene>
    <name evidence="1" type="ORF">HX830_04540</name>
</gene>
<evidence type="ECO:0000313" key="2">
    <source>
        <dbReference type="Proteomes" id="UP000522864"/>
    </source>
</evidence>
<organism evidence="1 2">
    <name type="scientific">Pseudomonas gingeri</name>
    <dbReference type="NCBI Taxonomy" id="117681"/>
    <lineage>
        <taxon>Bacteria</taxon>
        <taxon>Pseudomonadati</taxon>
        <taxon>Pseudomonadota</taxon>
        <taxon>Gammaproteobacteria</taxon>
        <taxon>Pseudomonadales</taxon>
        <taxon>Pseudomonadaceae</taxon>
        <taxon>Pseudomonas</taxon>
    </lineage>
</organism>
<dbReference type="Proteomes" id="UP000522864">
    <property type="component" value="Unassembled WGS sequence"/>
</dbReference>
<reference evidence="1 2" key="1">
    <citation type="submission" date="2020-04" db="EMBL/GenBank/DDBJ databases">
        <title>Molecular characterization of pseudomonads from Agaricus bisporus reveal novel blotch 2 pathogens in Western Europe.</title>
        <authorList>
            <person name="Taparia T."/>
            <person name="Krijger M."/>
            <person name="Haynes E."/>
            <person name="Elpinstone J.G."/>
            <person name="Noble R."/>
            <person name="Van Der Wolf J."/>
        </authorList>
    </citation>
    <scope>NUCLEOTIDE SEQUENCE [LARGE SCALE GENOMIC DNA]</scope>
    <source>
        <strain evidence="1 2">G9001</strain>
    </source>
</reference>
<accession>A0A7Y7WMP2</accession>
<proteinExistence type="predicted"/>
<name>A0A7Y7WMP2_9PSED</name>
<comment type="caution">
    <text evidence="1">The sequence shown here is derived from an EMBL/GenBank/DDBJ whole genome shotgun (WGS) entry which is preliminary data.</text>
</comment>
<dbReference type="RefSeq" id="WP_177099100.1">
    <property type="nucleotide sequence ID" value="NZ_JACAQA010000003.1"/>
</dbReference>
<sequence>MPNTDLLPALLTKLNENQLALGAAIEKLSNWVEQRGSIEVADNIRAALWPLDNNLEFISMSLAVLNSPE</sequence>